<protein>
    <recommendedName>
        <fullName evidence="2">Glycosyltransferase</fullName>
    </recommendedName>
</protein>
<proteinExistence type="predicted"/>
<reference evidence="1" key="1">
    <citation type="journal article" date="2020" name="Nature">
        <title>Giant virus diversity and host interactions through global metagenomics.</title>
        <authorList>
            <person name="Schulz F."/>
            <person name="Roux S."/>
            <person name="Paez-Espino D."/>
            <person name="Jungbluth S."/>
            <person name="Walsh D.A."/>
            <person name="Denef V.J."/>
            <person name="McMahon K.D."/>
            <person name="Konstantinidis K.T."/>
            <person name="Eloe-Fadrosh E.A."/>
            <person name="Kyrpides N.C."/>
            <person name="Woyke T."/>
        </authorList>
    </citation>
    <scope>NUCLEOTIDE SEQUENCE</scope>
    <source>
        <strain evidence="1">GVMAG-M-3300027759-42</strain>
    </source>
</reference>
<name>A0A6C0LAM2_9ZZZZ</name>
<organism evidence="1">
    <name type="scientific">viral metagenome</name>
    <dbReference type="NCBI Taxonomy" id="1070528"/>
    <lineage>
        <taxon>unclassified sequences</taxon>
        <taxon>metagenomes</taxon>
        <taxon>organismal metagenomes</taxon>
    </lineage>
</organism>
<accession>A0A6C0LAM2</accession>
<dbReference type="EMBL" id="MN740444">
    <property type="protein sequence ID" value="QHU26731.1"/>
    <property type="molecule type" value="Genomic_DNA"/>
</dbReference>
<sequence>MSITFSTCWYNFKAKFDPSVYYQWIDNILSNVNNYNLVVYCDYEGFKILEKYDDNHRIKIIIKPHNQFYTYKYREDWILNHHRNDLLRDRVDWKLNMLWSEKIHFVYQTMRNKYFDTDFYGWCDIGYFRGRPNDLTREQLVNWPYPDKISGLDPAKIYYACVNNNPEYMGALMNIINNKNQHGLPETPIPAHQVSIAGGFFICHKSRVEWWRNTMDQKLALYFKNGYLVKDDQIILVDCVLSDLDKFALCKEEDGRYDNWFLFQRLLL</sequence>
<evidence type="ECO:0000313" key="1">
    <source>
        <dbReference type="EMBL" id="QHU26731.1"/>
    </source>
</evidence>
<dbReference type="AlphaFoldDB" id="A0A6C0LAM2"/>
<evidence type="ECO:0008006" key="2">
    <source>
        <dbReference type="Google" id="ProtNLM"/>
    </source>
</evidence>